<dbReference type="EMBL" id="CAJNDS010001957">
    <property type="protein sequence ID" value="CAE7292628.1"/>
    <property type="molecule type" value="Genomic_DNA"/>
</dbReference>
<comment type="caution">
    <text evidence="7">The sequence shown here is derived from an EMBL/GenBank/DDBJ whole genome shotgun (WGS) entry which is preliminary data.</text>
</comment>
<feature type="region of interest" description="Disordered" evidence="6">
    <location>
        <begin position="1"/>
        <end position="80"/>
    </location>
</feature>
<dbReference type="GO" id="GO:0070740">
    <property type="term" value="F:tubulin-glutamic acid ligase activity"/>
    <property type="evidence" value="ECO:0007669"/>
    <property type="project" value="TreeGrafter"/>
</dbReference>
<keyword evidence="2" id="KW-0547">Nucleotide-binding</keyword>
<gene>
    <name evidence="7" type="primary">Ttll5</name>
    <name evidence="7" type="ORF">SNAT2548_LOCUS15428</name>
</gene>
<proteinExistence type="predicted"/>
<evidence type="ECO:0000256" key="3">
    <source>
        <dbReference type="ARBA" id="ARBA00022840"/>
    </source>
</evidence>
<evidence type="ECO:0000256" key="2">
    <source>
        <dbReference type="ARBA" id="ARBA00022741"/>
    </source>
</evidence>
<evidence type="ECO:0000313" key="7">
    <source>
        <dbReference type="EMBL" id="CAE7292628.1"/>
    </source>
</evidence>
<dbReference type="Gene3D" id="3.30.470.20">
    <property type="entry name" value="ATP-grasp fold, B domain"/>
    <property type="match status" value="1"/>
</dbReference>
<dbReference type="PANTHER" id="PTHR12241:SF145">
    <property type="entry name" value="TUBULIN POLYGLUTAMYLASE TTLL5"/>
    <property type="match status" value="1"/>
</dbReference>
<evidence type="ECO:0000256" key="5">
    <source>
        <dbReference type="ARBA" id="ARBA00049274"/>
    </source>
</evidence>
<dbReference type="SUPFAM" id="SSF56059">
    <property type="entry name" value="Glutathione synthetase ATP-binding domain-like"/>
    <property type="match status" value="1"/>
</dbReference>
<name>A0A812N3X9_9DINO</name>
<dbReference type="GO" id="GO:0015631">
    <property type="term" value="F:tubulin binding"/>
    <property type="evidence" value="ECO:0007669"/>
    <property type="project" value="TreeGrafter"/>
</dbReference>
<keyword evidence="8" id="KW-1185">Reference proteome</keyword>
<sequence>MQQPSRDLWQKLPGYTSDEEEDTSSERSGRSEPTASQLEGRLTEVLSSMSSRGMDRPMIQFRPVPPPGSKASSQTAGKSRSSTLPAFLLNGADAPLLQETFAYNGMTQTIGNDYAIQWSGPNIKDAVYQNMTEWQRINHFPGSTELTRKDRLWLHFAEMARSYGKRCFDFVPETYVLPEQFDEFLKCYQRTRCTWIVKPNSSSRGRGIFILQDLAELPIDENVVVSRYVMNPLLIQDLKFDLRVYVLVTSFDPLKAFIYREGLTRFASAPYSTEPEHMQDAFRHLTNYSINKNSCTFVENSDLRCDNVGHKWSLSALNKHLRCVGVDVDLMWTRIMDLIVKTLLSVEPAISARTRQVSAGRENCFELYGFDVLVDDELKPWLLEVNLSPSMQADSPLDWQIKSSLLADTFNIVGVCSSERTSPKVERARNLYTQPWKQVPKDAKGECMQEDIPVDENLPPVVLNALPDSALRMIAKSIGERARCHNFVPLYPTRAAVKRYGVITEARTQSGTQSGSLCRSPIFPTPILPSLSLSQIWASILYGPPPLRSATQIRPDSLESGSEDKEAPRLPEGFQPIQPIPPSEPQRAVSDLESLLGPTGTPSWKETWPGPAAPAQLPASVADPGSSLEDREAEGAQPQRKIPLNTLMLYFSMQ</sequence>
<dbReference type="GO" id="GO:0005524">
    <property type="term" value="F:ATP binding"/>
    <property type="evidence" value="ECO:0007669"/>
    <property type="project" value="UniProtKB-KW"/>
</dbReference>
<dbReference type="GO" id="GO:0036064">
    <property type="term" value="C:ciliary basal body"/>
    <property type="evidence" value="ECO:0007669"/>
    <property type="project" value="TreeGrafter"/>
</dbReference>
<dbReference type="Pfam" id="PF03133">
    <property type="entry name" value="TTL"/>
    <property type="match status" value="1"/>
</dbReference>
<evidence type="ECO:0000256" key="6">
    <source>
        <dbReference type="SAM" id="MobiDB-lite"/>
    </source>
</evidence>
<feature type="region of interest" description="Disordered" evidence="6">
    <location>
        <begin position="551"/>
        <end position="641"/>
    </location>
</feature>
<evidence type="ECO:0000256" key="4">
    <source>
        <dbReference type="ARBA" id="ARBA00041448"/>
    </source>
</evidence>
<dbReference type="OrthoDB" id="2016263at2759"/>
<dbReference type="Proteomes" id="UP000604046">
    <property type="component" value="Unassembled WGS sequence"/>
</dbReference>
<comment type="catalytic activity">
    <reaction evidence="5">
        <text>L-glutamyl-[protein] + L-glutamate + ATP = gamma-L-glutamyl-L-glutamyl-[protein] + ADP + phosphate + H(+)</text>
        <dbReference type="Rhea" id="RHEA:60144"/>
        <dbReference type="Rhea" id="RHEA-COMP:10208"/>
        <dbReference type="Rhea" id="RHEA-COMP:15517"/>
        <dbReference type="ChEBI" id="CHEBI:15378"/>
        <dbReference type="ChEBI" id="CHEBI:29973"/>
        <dbReference type="ChEBI" id="CHEBI:29985"/>
        <dbReference type="ChEBI" id="CHEBI:30616"/>
        <dbReference type="ChEBI" id="CHEBI:43474"/>
        <dbReference type="ChEBI" id="CHEBI:143622"/>
        <dbReference type="ChEBI" id="CHEBI:456216"/>
    </reaction>
    <physiologicalReaction direction="left-to-right" evidence="5">
        <dbReference type="Rhea" id="RHEA:60145"/>
    </physiologicalReaction>
</comment>
<evidence type="ECO:0000313" key="8">
    <source>
        <dbReference type="Proteomes" id="UP000604046"/>
    </source>
</evidence>
<feature type="compositionally biased region" description="Polar residues" evidence="6">
    <location>
        <begin position="70"/>
        <end position="80"/>
    </location>
</feature>
<dbReference type="InterPro" id="IPR004344">
    <property type="entry name" value="TTL/TTLL_fam"/>
</dbReference>
<keyword evidence="1" id="KW-0436">Ligase</keyword>
<accession>A0A812N3X9</accession>
<dbReference type="PROSITE" id="PS51221">
    <property type="entry name" value="TTL"/>
    <property type="match status" value="1"/>
</dbReference>
<reference evidence="7" key="1">
    <citation type="submission" date="2021-02" db="EMBL/GenBank/DDBJ databases">
        <authorList>
            <person name="Dougan E. K."/>
            <person name="Rhodes N."/>
            <person name="Thang M."/>
            <person name="Chan C."/>
        </authorList>
    </citation>
    <scope>NUCLEOTIDE SEQUENCE</scope>
</reference>
<evidence type="ECO:0000256" key="1">
    <source>
        <dbReference type="ARBA" id="ARBA00022598"/>
    </source>
</evidence>
<protein>
    <recommendedName>
        <fullName evidence="4">Tubulin--tyrosine ligase-like protein 5</fullName>
    </recommendedName>
</protein>
<dbReference type="PANTHER" id="PTHR12241">
    <property type="entry name" value="TUBULIN POLYGLUTAMYLASE"/>
    <property type="match status" value="1"/>
</dbReference>
<dbReference type="AlphaFoldDB" id="A0A812N3X9"/>
<dbReference type="GO" id="GO:0000226">
    <property type="term" value="P:microtubule cytoskeleton organization"/>
    <property type="evidence" value="ECO:0007669"/>
    <property type="project" value="TreeGrafter"/>
</dbReference>
<organism evidence="7 8">
    <name type="scientific">Symbiodinium natans</name>
    <dbReference type="NCBI Taxonomy" id="878477"/>
    <lineage>
        <taxon>Eukaryota</taxon>
        <taxon>Sar</taxon>
        <taxon>Alveolata</taxon>
        <taxon>Dinophyceae</taxon>
        <taxon>Suessiales</taxon>
        <taxon>Symbiodiniaceae</taxon>
        <taxon>Symbiodinium</taxon>
    </lineage>
</organism>
<keyword evidence="3" id="KW-0067">ATP-binding</keyword>